<sequence length="244" mass="28589">MYKLLLFCFIILLVGCPHKHNIQKIDEKTGAQLYKEATDLAKNKKYKQAIKVFQEIEDLYPFSDWAIKAQLQSAIANYDSGNYSKAVALLDEYVYMYPNDQDIAYVYYLRILSYYAQINDIKREQKMAYTTLELLKEYMHIFPNNEYSSILEKKMDSVVDHIAAYELSVGKFYLKRGYYISAIKRFEEIENNYSDSNYTTEALCGSMEAYLALGIHEEAHRKKLKILDRPDAKKCANKMIQISR</sequence>
<keyword evidence="4" id="KW-0564">Palmitate</keyword>
<protein>
    <recommendedName>
        <fullName evidence="4">Outer membrane protein assembly factor BamD</fullName>
    </recommendedName>
</protein>
<comment type="similarity">
    <text evidence="4">Belongs to the BamD family.</text>
</comment>
<dbReference type="InterPro" id="IPR017689">
    <property type="entry name" value="BamD"/>
</dbReference>
<evidence type="ECO:0000256" key="2">
    <source>
        <dbReference type="ARBA" id="ARBA00023136"/>
    </source>
</evidence>
<comment type="subunit">
    <text evidence="4">Part of the Bam complex.</text>
</comment>
<dbReference type="GO" id="GO:0009279">
    <property type="term" value="C:cell outer membrane"/>
    <property type="evidence" value="ECO:0007669"/>
    <property type="project" value="UniProtKB-SubCell"/>
</dbReference>
<name>A0A8J3MMD7_9RICK</name>
<evidence type="ECO:0000313" key="7">
    <source>
        <dbReference type="Proteomes" id="UP000637906"/>
    </source>
</evidence>
<comment type="function">
    <text evidence="4">Part of the outer membrane protein assembly complex, which is involved in assembly and insertion of beta-barrel proteins into the outer membrane.</text>
</comment>
<feature type="domain" description="Outer membrane lipoprotein BamD-like" evidence="5">
    <location>
        <begin position="27"/>
        <end position="222"/>
    </location>
</feature>
<accession>A0A8J3MMD7</accession>
<dbReference type="GO" id="GO:0051205">
    <property type="term" value="P:protein insertion into membrane"/>
    <property type="evidence" value="ECO:0007669"/>
    <property type="project" value="UniProtKB-UniRule"/>
</dbReference>
<dbReference type="InterPro" id="IPR011990">
    <property type="entry name" value="TPR-like_helical_dom_sf"/>
</dbReference>
<comment type="caution">
    <text evidence="6">The sequence shown here is derived from an EMBL/GenBank/DDBJ whole genome shotgun (WGS) entry which is preliminary data.</text>
</comment>
<dbReference type="HAMAP" id="MF_00922">
    <property type="entry name" value="OM_assembly_BamD"/>
    <property type="match status" value="1"/>
</dbReference>
<evidence type="ECO:0000256" key="1">
    <source>
        <dbReference type="ARBA" id="ARBA00022729"/>
    </source>
</evidence>
<keyword evidence="2 4" id="KW-0472">Membrane</keyword>
<evidence type="ECO:0000256" key="3">
    <source>
        <dbReference type="ARBA" id="ARBA00023237"/>
    </source>
</evidence>
<dbReference type="GO" id="GO:0043165">
    <property type="term" value="P:Gram-negative-bacterium-type cell outer membrane assembly"/>
    <property type="evidence" value="ECO:0007669"/>
    <property type="project" value="UniProtKB-UniRule"/>
</dbReference>
<dbReference type="EMBL" id="BNGU01000002">
    <property type="protein sequence ID" value="GHM59087.1"/>
    <property type="molecule type" value="Genomic_DNA"/>
</dbReference>
<dbReference type="Pfam" id="PF13525">
    <property type="entry name" value="YfiO"/>
    <property type="match status" value="1"/>
</dbReference>
<keyword evidence="7" id="KW-1185">Reference proteome</keyword>
<keyword evidence="3 4" id="KW-0998">Cell outer membrane</keyword>
<keyword evidence="4" id="KW-0449">Lipoprotein</keyword>
<dbReference type="SUPFAM" id="SSF48452">
    <property type="entry name" value="TPR-like"/>
    <property type="match status" value="1"/>
</dbReference>
<comment type="subcellular location">
    <subcellularLocation>
        <location evidence="4">Cell outer membrane</location>
        <topology evidence="4">Lipid-anchor</topology>
    </subcellularLocation>
</comment>
<keyword evidence="1 4" id="KW-0732">Signal</keyword>
<organism evidence="6 7">
    <name type="scientific">Candidatus Mesenet longicola</name>
    <dbReference type="NCBI Taxonomy" id="1892558"/>
    <lineage>
        <taxon>Bacteria</taxon>
        <taxon>Pseudomonadati</taxon>
        <taxon>Pseudomonadota</taxon>
        <taxon>Alphaproteobacteria</taxon>
        <taxon>Rickettsiales</taxon>
        <taxon>Anaplasmataceae</taxon>
        <taxon>Candidatus Mesenet</taxon>
    </lineage>
</organism>
<dbReference type="Gene3D" id="1.25.40.10">
    <property type="entry name" value="Tetratricopeptide repeat domain"/>
    <property type="match status" value="1"/>
</dbReference>
<dbReference type="NCBIfam" id="TIGR03302">
    <property type="entry name" value="OM_YfiO"/>
    <property type="match status" value="1"/>
</dbReference>
<dbReference type="Proteomes" id="UP000637906">
    <property type="component" value="Unassembled WGS sequence"/>
</dbReference>
<dbReference type="InterPro" id="IPR039565">
    <property type="entry name" value="BamD-like"/>
</dbReference>
<dbReference type="AlphaFoldDB" id="A0A8J3MMD7"/>
<evidence type="ECO:0000313" key="6">
    <source>
        <dbReference type="EMBL" id="GHM59087.1"/>
    </source>
</evidence>
<gene>
    <name evidence="4" type="primary">bamD</name>
    <name evidence="6" type="ORF">sL5_00800</name>
</gene>
<reference evidence="6 7" key="1">
    <citation type="journal article" date="2021" name="Microb. Ecol.">
        <title>Candidatus Mesenet longicola: Novel Endosymbionts of Brontispa longissima that Induce Cytoplasmic Incompatibility.</title>
        <authorList>
            <person name="Takano S."/>
            <person name="Gotoh Y."/>
            <person name="Hayashi T."/>
        </authorList>
    </citation>
    <scope>NUCLEOTIDE SEQUENCE [LARGE SCALE GENOMIC DNA]</scope>
    <source>
        <strain evidence="6">L5</strain>
    </source>
</reference>
<evidence type="ECO:0000259" key="5">
    <source>
        <dbReference type="Pfam" id="PF13525"/>
    </source>
</evidence>
<evidence type="ECO:0000256" key="4">
    <source>
        <dbReference type="HAMAP-Rule" id="MF_00922"/>
    </source>
</evidence>
<proteinExistence type="inferred from homology"/>
<dbReference type="PROSITE" id="PS51257">
    <property type="entry name" value="PROKAR_LIPOPROTEIN"/>
    <property type="match status" value="1"/>
</dbReference>